<sequence length="211" mass="23789">MDSSDIALDTILQRRTNCSTLSSELRTLAQRIYCRCPTATDLLDKNSVLATCSAPHLFLERDDSQDAMDALPSLRPLPRLIPTLYVGMAAIDLVSHYKYVGIWITSITRNIFSKHHTVKASKARSVSYASFSTESFVRVLPREKLYEAWVDPHLTSGCEVVLDTDLSLTAELGTPQKHFLRRPLDLNPRCMLSIIFTETGILPLRYRRACS</sequence>
<name>A0AAV9ZUI1_9AGAR</name>
<comment type="caution">
    <text evidence="1">The sequence shown here is derived from an EMBL/GenBank/DDBJ whole genome shotgun (WGS) entry which is preliminary data.</text>
</comment>
<dbReference type="EMBL" id="JAWWNJ010000108">
    <property type="protein sequence ID" value="KAK6992599.1"/>
    <property type="molecule type" value="Genomic_DNA"/>
</dbReference>
<accession>A0AAV9ZUI1</accession>
<proteinExistence type="predicted"/>
<keyword evidence="2" id="KW-1185">Reference proteome</keyword>
<protein>
    <submittedName>
        <fullName evidence="1">Uncharacterized protein</fullName>
    </submittedName>
</protein>
<dbReference type="Proteomes" id="UP001362999">
    <property type="component" value="Unassembled WGS sequence"/>
</dbReference>
<gene>
    <name evidence="1" type="ORF">R3P38DRAFT_3225262</name>
</gene>
<organism evidence="1 2">
    <name type="scientific">Favolaschia claudopus</name>
    <dbReference type="NCBI Taxonomy" id="2862362"/>
    <lineage>
        <taxon>Eukaryota</taxon>
        <taxon>Fungi</taxon>
        <taxon>Dikarya</taxon>
        <taxon>Basidiomycota</taxon>
        <taxon>Agaricomycotina</taxon>
        <taxon>Agaricomycetes</taxon>
        <taxon>Agaricomycetidae</taxon>
        <taxon>Agaricales</taxon>
        <taxon>Marasmiineae</taxon>
        <taxon>Mycenaceae</taxon>
        <taxon>Favolaschia</taxon>
    </lineage>
</organism>
<reference evidence="1 2" key="1">
    <citation type="journal article" date="2024" name="J Genomics">
        <title>Draft genome sequencing and assembly of Favolaschia claudopus CIRM-BRFM 2984 isolated from oak limbs.</title>
        <authorList>
            <person name="Navarro D."/>
            <person name="Drula E."/>
            <person name="Chaduli D."/>
            <person name="Cazenave R."/>
            <person name="Ahrendt S."/>
            <person name="Wang J."/>
            <person name="Lipzen A."/>
            <person name="Daum C."/>
            <person name="Barry K."/>
            <person name="Grigoriev I.V."/>
            <person name="Favel A."/>
            <person name="Rosso M.N."/>
            <person name="Martin F."/>
        </authorList>
    </citation>
    <scope>NUCLEOTIDE SEQUENCE [LARGE SCALE GENOMIC DNA]</scope>
    <source>
        <strain evidence="1 2">CIRM-BRFM 2984</strain>
    </source>
</reference>
<evidence type="ECO:0000313" key="2">
    <source>
        <dbReference type="Proteomes" id="UP001362999"/>
    </source>
</evidence>
<evidence type="ECO:0000313" key="1">
    <source>
        <dbReference type="EMBL" id="KAK6992599.1"/>
    </source>
</evidence>
<dbReference type="AlphaFoldDB" id="A0AAV9ZUI1"/>